<dbReference type="EMBL" id="BAAAUX010000007">
    <property type="protein sequence ID" value="GAA2782048.1"/>
    <property type="molecule type" value="Genomic_DNA"/>
</dbReference>
<sequence length="97" mass="10414">MSRSGDGRFDPESDAPTPPVGLPLGEIDASTPPSGLDSGLISAEDFGKAGPAVLGAPDDIERHDDAGDWPTLEYRSRDRPERGRGGAMNWLRRRRGE</sequence>
<protein>
    <submittedName>
        <fullName evidence="2">Uncharacterized protein</fullName>
    </submittedName>
</protein>
<comment type="caution">
    <text evidence="2">The sequence shown here is derived from an EMBL/GenBank/DDBJ whole genome shotgun (WGS) entry which is preliminary data.</text>
</comment>
<evidence type="ECO:0000313" key="2">
    <source>
        <dbReference type="EMBL" id="GAA2782048.1"/>
    </source>
</evidence>
<dbReference type="RefSeq" id="WP_344678719.1">
    <property type="nucleotide sequence ID" value="NZ_BAAAUX010000007.1"/>
</dbReference>
<dbReference type="Proteomes" id="UP001500979">
    <property type="component" value="Unassembled WGS sequence"/>
</dbReference>
<accession>A0ABN3V7K3</accession>
<gene>
    <name evidence="2" type="ORF">GCM10010470_15000</name>
</gene>
<reference evidence="2 3" key="1">
    <citation type="journal article" date="2019" name="Int. J. Syst. Evol. Microbiol.">
        <title>The Global Catalogue of Microorganisms (GCM) 10K type strain sequencing project: providing services to taxonomists for standard genome sequencing and annotation.</title>
        <authorList>
            <consortium name="The Broad Institute Genomics Platform"/>
            <consortium name="The Broad Institute Genome Sequencing Center for Infectious Disease"/>
            <person name="Wu L."/>
            <person name="Ma J."/>
        </authorList>
    </citation>
    <scope>NUCLEOTIDE SEQUENCE [LARGE SCALE GENOMIC DNA]</scope>
    <source>
        <strain evidence="2 3">JCM 9383</strain>
    </source>
</reference>
<name>A0ABN3V7K3_9PSEU</name>
<evidence type="ECO:0000256" key="1">
    <source>
        <dbReference type="SAM" id="MobiDB-lite"/>
    </source>
</evidence>
<evidence type="ECO:0000313" key="3">
    <source>
        <dbReference type="Proteomes" id="UP001500979"/>
    </source>
</evidence>
<keyword evidence="3" id="KW-1185">Reference proteome</keyword>
<feature type="region of interest" description="Disordered" evidence="1">
    <location>
        <begin position="1"/>
        <end position="97"/>
    </location>
</feature>
<feature type="compositionally biased region" description="Basic and acidic residues" evidence="1">
    <location>
        <begin position="1"/>
        <end position="11"/>
    </location>
</feature>
<proteinExistence type="predicted"/>
<organism evidence="2 3">
    <name type="scientific">Saccharopolyspora taberi</name>
    <dbReference type="NCBI Taxonomy" id="60895"/>
    <lineage>
        <taxon>Bacteria</taxon>
        <taxon>Bacillati</taxon>
        <taxon>Actinomycetota</taxon>
        <taxon>Actinomycetes</taxon>
        <taxon>Pseudonocardiales</taxon>
        <taxon>Pseudonocardiaceae</taxon>
        <taxon>Saccharopolyspora</taxon>
    </lineage>
</organism>
<feature type="compositionally biased region" description="Basic and acidic residues" evidence="1">
    <location>
        <begin position="74"/>
        <end position="84"/>
    </location>
</feature>